<evidence type="ECO:0000313" key="2">
    <source>
        <dbReference type="EMBL" id="EEF68034.1"/>
    </source>
</evidence>
<evidence type="ECO:0000256" key="1">
    <source>
        <dbReference type="SAM" id="MobiDB-lite"/>
    </source>
</evidence>
<organism evidence="2 3">
    <name type="scientific">Holdemania filiformis DSM 12042</name>
    <dbReference type="NCBI Taxonomy" id="545696"/>
    <lineage>
        <taxon>Bacteria</taxon>
        <taxon>Bacillati</taxon>
        <taxon>Bacillota</taxon>
        <taxon>Erysipelotrichia</taxon>
        <taxon>Erysipelotrichales</taxon>
        <taxon>Erysipelotrichaceae</taxon>
        <taxon>Holdemania</taxon>
    </lineage>
</organism>
<reference evidence="2 3" key="2">
    <citation type="submission" date="2009-02" db="EMBL/GenBank/DDBJ databases">
        <title>Draft genome sequence of Holdemania filiformis DSM 12042.</title>
        <authorList>
            <person name="Sudarsanam P."/>
            <person name="Ley R."/>
            <person name="Guruge J."/>
            <person name="Turnbaugh P.J."/>
            <person name="Mahowald M."/>
            <person name="Liep D."/>
            <person name="Gordon J."/>
        </authorList>
    </citation>
    <scope>NUCLEOTIDE SEQUENCE [LARGE SCALE GENOMIC DNA]</scope>
    <source>
        <strain evidence="2 3">DSM 12042</strain>
    </source>
</reference>
<gene>
    <name evidence="2" type="ORF">HOLDEFILI_01801</name>
</gene>
<protein>
    <submittedName>
        <fullName evidence="2">Uncharacterized protein</fullName>
    </submittedName>
</protein>
<dbReference type="AlphaFoldDB" id="B9Y7K6"/>
<name>B9Y7K6_9FIRM</name>
<dbReference type="HOGENOM" id="CLU_3290790_0_0_9"/>
<dbReference type="EMBL" id="ACCF01000100">
    <property type="protein sequence ID" value="EEF68034.1"/>
    <property type="molecule type" value="Genomic_DNA"/>
</dbReference>
<feature type="region of interest" description="Disordered" evidence="1">
    <location>
        <begin position="1"/>
        <end position="26"/>
    </location>
</feature>
<proteinExistence type="predicted"/>
<reference evidence="2 3" key="1">
    <citation type="submission" date="2008-12" db="EMBL/GenBank/DDBJ databases">
        <authorList>
            <person name="Fulton L."/>
            <person name="Clifton S."/>
            <person name="Fulton B."/>
            <person name="Xu J."/>
            <person name="Minx P."/>
            <person name="Pepin K.H."/>
            <person name="Johnson M."/>
            <person name="Bhonagiri V."/>
            <person name="Nash W.E."/>
            <person name="Mardis E.R."/>
            <person name="Wilson R.K."/>
        </authorList>
    </citation>
    <scope>NUCLEOTIDE SEQUENCE [LARGE SCALE GENOMIC DNA]</scope>
    <source>
        <strain evidence="2 3">DSM 12042</strain>
    </source>
</reference>
<comment type="caution">
    <text evidence="2">The sequence shown here is derived from an EMBL/GenBank/DDBJ whole genome shotgun (WGS) entry which is preliminary data.</text>
</comment>
<accession>B9Y7K6</accession>
<dbReference type="STRING" id="545696.HOLDEFILI_01801"/>
<dbReference type="Proteomes" id="UP000005950">
    <property type="component" value="Unassembled WGS sequence"/>
</dbReference>
<sequence>MLSLGSAKAWPRTSPGEPGTEGEYHRGVEIWTVNGRRSCC</sequence>
<evidence type="ECO:0000313" key="3">
    <source>
        <dbReference type="Proteomes" id="UP000005950"/>
    </source>
</evidence>